<evidence type="ECO:0000313" key="1">
    <source>
        <dbReference type="EMBL" id="JAH22339.1"/>
    </source>
</evidence>
<organism evidence="1">
    <name type="scientific">Anguilla anguilla</name>
    <name type="common">European freshwater eel</name>
    <name type="synonym">Muraena anguilla</name>
    <dbReference type="NCBI Taxonomy" id="7936"/>
    <lineage>
        <taxon>Eukaryota</taxon>
        <taxon>Metazoa</taxon>
        <taxon>Chordata</taxon>
        <taxon>Craniata</taxon>
        <taxon>Vertebrata</taxon>
        <taxon>Euteleostomi</taxon>
        <taxon>Actinopterygii</taxon>
        <taxon>Neopterygii</taxon>
        <taxon>Teleostei</taxon>
        <taxon>Anguilliformes</taxon>
        <taxon>Anguillidae</taxon>
        <taxon>Anguilla</taxon>
    </lineage>
</organism>
<dbReference type="EMBL" id="GBXM01086238">
    <property type="protein sequence ID" value="JAH22339.1"/>
    <property type="molecule type" value="Transcribed_RNA"/>
</dbReference>
<proteinExistence type="predicted"/>
<accession>A0A0E9QZS0</accession>
<reference evidence="1" key="1">
    <citation type="submission" date="2014-11" db="EMBL/GenBank/DDBJ databases">
        <authorList>
            <person name="Amaro Gonzalez C."/>
        </authorList>
    </citation>
    <scope>NUCLEOTIDE SEQUENCE</scope>
</reference>
<name>A0A0E9QZS0_ANGAN</name>
<sequence>MSDQSNSNCSVSFVQYYVTLYHRGTYHPSFNFPMPMYM</sequence>
<reference evidence="1" key="2">
    <citation type="journal article" date="2015" name="Fish Shellfish Immunol.">
        <title>Early steps in the European eel (Anguilla anguilla)-Vibrio vulnificus interaction in the gills: Role of the RtxA13 toxin.</title>
        <authorList>
            <person name="Callol A."/>
            <person name="Pajuelo D."/>
            <person name="Ebbesson L."/>
            <person name="Teles M."/>
            <person name="MacKenzie S."/>
            <person name="Amaro C."/>
        </authorList>
    </citation>
    <scope>NUCLEOTIDE SEQUENCE</scope>
</reference>
<protein>
    <submittedName>
        <fullName evidence="1">Uncharacterized protein</fullName>
    </submittedName>
</protein>
<dbReference type="AlphaFoldDB" id="A0A0E9QZS0"/>